<name>A0A553NYS9_TIGCA</name>
<sequence length="424" mass="48833">MYGPWVPDGHSPRLDPVTPDSKVRSRLSFVPCPVDGFCLGLSPRWMMSSTELMSRLGSKPQIDLQLLFELVQKVGLEREANMSRKKALWIQVANRYNAYFGDELADELYNANSCRRAWNNLKVRTRKKYSDLLKEHGPADGEEPRFKLDQFSMRILAETGDKPEFWPKITESSSSDKTNDLTSTMRQHRIDKKRHETVLWLQDDSFTPGFSSSGDDESSRNEEAHVKQINILNDKRGGRQSQPRQTPSSSCFQEDFYSSHDSNDSLASHKSDPIQVFNSSRGNNSMKSEEKLPSTSPHGYRSTHSRVRRSKNEGKRARLSILPYESEESQTRVESKLKIEEYHMKRQILRIDRDTAEIQRRAAEAKLIREQKLFEIEKKKLTDLSLMEVSAAKYRARKERALALKAERDLGIESPSSDELMLDQ</sequence>
<keyword evidence="3" id="KW-1185">Reference proteome</keyword>
<dbReference type="Proteomes" id="UP000318571">
    <property type="component" value="Chromosome 9"/>
</dbReference>
<evidence type="ECO:0000313" key="2">
    <source>
        <dbReference type="EMBL" id="TRY70587.1"/>
    </source>
</evidence>
<gene>
    <name evidence="2" type="ORF">TCAL_02802</name>
</gene>
<feature type="compositionally biased region" description="Polar residues" evidence="1">
    <location>
        <begin position="170"/>
        <end position="185"/>
    </location>
</feature>
<accession>A0A553NYS9</accession>
<evidence type="ECO:0000313" key="3">
    <source>
        <dbReference type="Proteomes" id="UP000318571"/>
    </source>
</evidence>
<feature type="compositionally biased region" description="Low complexity" evidence="1">
    <location>
        <begin position="239"/>
        <end position="250"/>
    </location>
</feature>
<organism evidence="2 3">
    <name type="scientific">Tigriopus californicus</name>
    <name type="common">Marine copepod</name>
    <dbReference type="NCBI Taxonomy" id="6832"/>
    <lineage>
        <taxon>Eukaryota</taxon>
        <taxon>Metazoa</taxon>
        <taxon>Ecdysozoa</taxon>
        <taxon>Arthropoda</taxon>
        <taxon>Crustacea</taxon>
        <taxon>Multicrustacea</taxon>
        <taxon>Hexanauplia</taxon>
        <taxon>Copepoda</taxon>
        <taxon>Harpacticoida</taxon>
        <taxon>Harpacticidae</taxon>
        <taxon>Tigriopus</taxon>
    </lineage>
</organism>
<comment type="caution">
    <text evidence="2">The sequence shown here is derived from an EMBL/GenBank/DDBJ whole genome shotgun (WGS) entry which is preliminary data.</text>
</comment>
<proteinExistence type="predicted"/>
<feature type="region of interest" description="Disordered" evidence="1">
    <location>
        <begin position="229"/>
        <end position="315"/>
    </location>
</feature>
<feature type="compositionally biased region" description="Basic and acidic residues" evidence="1">
    <location>
        <begin position="257"/>
        <end position="272"/>
    </location>
</feature>
<dbReference type="AlphaFoldDB" id="A0A553NYS9"/>
<dbReference type="EMBL" id="VCGU01000009">
    <property type="protein sequence ID" value="TRY70587.1"/>
    <property type="molecule type" value="Genomic_DNA"/>
</dbReference>
<evidence type="ECO:0000256" key="1">
    <source>
        <dbReference type="SAM" id="MobiDB-lite"/>
    </source>
</evidence>
<reference evidence="2 3" key="1">
    <citation type="journal article" date="2018" name="Nat. Ecol. Evol.">
        <title>Genomic signatures of mitonuclear coevolution across populations of Tigriopus californicus.</title>
        <authorList>
            <person name="Barreto F.S."/>
            <person name="Watson E.T."/>
            <person name="Lima T.G."/>
            <person name="Willett C.S."/>
            <person name="Edmands S."/>
            <person name="Li W."/>
            <person name="Burton R.S."/>
        </authorList>
    </citation>
    <scope>NUCLEOTIDE SEQUENCE [LARGE SCALE GENOMIC DNA]</scope>
    <source>
        <strain evidence="2 3">San Diego</strain>
    </source>
</reference>
<feature type="compositionally biased region" description="Polar residues" evidence="1">
    <location>
        <begin position="276"/>
        <end position="286"/>
    </location>
</feature>
<protein>
    <submittedName>
        <fullName evidence="2">Uncharacterized protein</fullName>
    </submittedName>
</protein>
<feature type="region of interest" description="Disordered" evidence="1">
    <location>
        <begin position="164"/>
        <end position="189"/>
    </location>
</feature>